<keyword evidence="1" id="KW-0808">Transferase</keyword>
<reference evidence="1 2" key="1">
    <citation type="journal article" date="2013" name="ISME J.">
        <title>A metabolic model for members of the genus Tetrasphaera involved in enhanced biological phosphorus removal.</title>
        <authorList>
            <person name="Kristiansen R."/>
            <person name="Nguyen H.T.T."/>
            <person name="Saunders A.M."/>
            <person name="Nielsen J.L."/>
            <person name="Wimmer R."/>
            <person name="Le V.Q."/>
            <person name="McIlroy S.J."/>
            <person name="Petrovski S."/>
            <person name="Seviour R.J."/>
            <person name="Calteau A."/>
            <person name="Nielsen K.L."/>
            <person name="Nielsen P.H."/>
        </authorList>
    </citation>
    <scope>NUCLEOTIDE SEQUENCE [LARGE SCALE GENOMIC DNA]</scope>
    <source>
        <strain evidence="1 2">Ben 74</strain>
    </source>
</reference>
<dbReference type="EMBL" id="CAJC01000194">
    <property type="protein sequence ID" value="CCI54676.1"/>
    <property type="molecule type" value="Genomic_DNA"/>
</dbReference>
<dbReference type="Pfam" id="PF10127">
    <property type="entry name" value="RlaP"/>
    <property type="match status" value="1"/>
</dbReference>
<name>A0A077MBE5_9MICO</name>
<organism evidence="1 2">
    <name type="scientific">Nostocoides jenkinsii Ben 74</name>
    <dbReference type="NCBI Taxonomy" id="1193518"/>
    <lineage>
        <taxon>Bacteria</taxon>
        <taxon>Bacillati</taxon>
        <taxon>Actinomycetota</taxon>
        <taxon>Actinomycetes</taxon>
        <taxon>Micrococcales</taxon>
        <taxon>Intrasporangiaceae</taxon>
        <taxon>Nostocoides</taxon>
    </lineage>
</organism>
<dbReference type="PANTHER" id="PTHR34817">
    <property type="entry name" value="NUCLEOTIDYLTRANSFERASE"/>
    <property type="match status" value="1"/>
</dbReference>
<evidence type="ECO:0000313" key="2">
    <source>
        <dbReference type="Proteomes" id="UP000035720"/>
    </source>
</evidence>
<protein>
    <submittedName>
        <fullName evidence="1">Nucleotidyltransferase-like protein</fullName>
    </submittedName>
</protein>
<sequence>MTARRLLTGVVGSRAYGLDHPESDVDLIRVAILPSSRFLGLNPPTGSALTFHGKTSIGDITVHEVGKFLGLCLSGNPTVIETLNLDAYTDETDETYRIRDLRGAVLSAPAIKTSFYGYANAQIQKAMASENPARREKTARHAYRLAHQGARLWRTGQVVVRADRDGCFAFGEAVAAGDHQRARKLVDWLGDEFHKPTILPDTPDRAAVESYLLDVRRRLG</sequence>
<dbReference type="InterPro" id="IPR018775">
    <property type="entry name" value="RlaP"/>
</dbReference>
<dbReference type="GO" id="GO:0016740">
    <property type="term" value="F:transferase activity"/>
    <property type="evidence" value="ECO:0007669"/>
    <property type="project" value="UniProtKB-KW"/>
</dbReference>
<gene>
    <name evidence="1" type="ORF">BN13_80045</name>
</gene>
<proteinExistence type="predicted"/>
<dbReference type="PANTHER" id="PTHR34817:SF1">
    <property type="entry name" value="NUCLEOTIDYLTRANSFERASE"/>
    <property type="match status" value="1"/>
</dbReference>
<accession>A0A077MBE5</accession>
<evidence type="ECO:0000313" key="1">
    <source>
        <dbReference type="EMBL" id="CCI54676.1"/>
    </source>
</evidence>
<comment type="caution">
    <text evidence="1">The sequence shown here is derived from an EMBL/GenBank/DDBJ whole genome shotgun (WGS) entry which is preliminary data.</text>
</comment>
<dbReference type="AlphaFoldDB" id="A0A077MBE5"/>
<dbReference type="Proteomes" id="UP000035720">
    <property type="component" value="Unassembled WGS sequence"/>
</dbReference>
<keyword evidence="2" id="KW-1185">Reference proteome</keyword>
<dbReference type="STRING" id="1193518.BN13_80045"/>